<evidence type="ECO:0000259" key="8">
    <source>
        <dbReference type="PROSITE" id="PS51007"/>
    </source>
</evidence>
<evidence type="ECO:0000256" key="7">
    <source>
        <dbReference type="SAM" id="Phobius"/>
    </source>
</evidence>
<dbReference type="Proteomes" id="UP001201985">
    <property type="component" value="Unassembled WGS sequence"/>
</dbReference>
<feature type="domain" description="Cytochrome c" evidence="8">
    <location>
        <begin position="71"/>
        <end position="157"/>
    </location>
</feature>
<keyword evidence="5 6" id="KW-0408">Iron</keyword>
<evidence type="ECO:0000256" key="5">
    <source>
        <dbReference type="ARBA" id="ARBA00023004"/>
    </source>
</evidence>
<dbReference type="RefSeq" id="WP_120008461.1">
    <property type="nucleotide sequence ID" value="NZ_JALBUU010000004.1"/>
</dbReference>
<dbReference type="PROSITE" id="PS51007">
    <property type="entry name" value="CYTC"/>
    <property type="match status" value="3"/>
</dbReference>
<name>A0ABS9VZ89_9PROT</name>
<keyword evidence="10" id="KW-1185">Reference proteome</keyword>
<comment type="caution">
    <text evidence="9">The sequence shown here is derived from an EMBL/GenBank/DDBJ whole genome shotgun (WGS) entry which is preliminary data.</text>
</comment>
<evidence type="ECO:0000313" key="10">
    <source>
        <dbReference type="Proteomes" id="UP001201985"/>
    </source>
</evidence>
<dbReference type="InterPro" id="IPR009056">
    <property type="entry name" value="Cyt_c-like_dom"/>
</dbReference>
<keyword evidence="3 6" id="KW-0479">Metal-binding</keyword>
<organism evidence="9 10">
    <name type="scientific">Teichococcus vastitatis</name>
    <dbReference type="NCBI Taxonomy" id="2307076"/>
    <lineage>
        <taxon>Bacteria</taxon>
        <taxon>Pseudomonadati</taxon>
        <taxon>Pseudomonadota</taxon>
        <taxon>Alphaproteobacteria</taxon>
        <taxon>Acetobacterales</taxon>
        <taxon>Roseomonadaceae</taxon>
        <taxon>Roseomonas</taxon>
    </lineage>
</organism>
<keyword evidence="7" id="KW-1133">Transmembrane helix</keyword>
<evidence type="ECO:0000256" key="6">
    <source>
        <dbReference type="PROSITE-ProRule" id="PRU00433"/>
    </source>
</evidence>
<evidence type="ECO:0000256" key="1">
    <source>
        <dbReference type="ARBA" id="ARBA00022448"/>
    </source>
</evidence>
<evidence type="ECO:0000256" key="2">
    <source>
        <dbReference type="ARBA" id="ARBA00022617"/>
    </source>
</evidence>
<evidence type="ECO:0000256" key="3">
    <source>
        <dbReference type="ARBA" id="ARBA00022723"/>
    </source>
</evidence>
<evidence type="ECO:0000256" key="4">
    <source>
        <dbReference type="ARBA" id="ARBA00022982"/>
    </source>
</evidence>
<feature type="transmembrane region" description="Helical" evidence="7">
    <location>
        <begin position="12"/>
        <end position="33"/>
    </location>
</feature>
<reference evidence="9 10" key="1">
    <citation type="submission" date="2022-03" db="EMBL/GenBank/DDBJ databases">
        <title>Complete genome analysis of Roseomonas KG 17.1 : a prolific producer of plant growth promoters.</title>
        <authorList>
            <person name="Saadouli I."/>
            <person name="Najjari A."/>
            <person name="Mosbah A."/>
            <person name="Ouzari H.I."/>
        </authorList>
    </citation>
    <scope>NUCLEOTIDE SEQUENCE [LARGE SCALE GENOMIC DNA]</scope>
    <source>
        <strain evidence="9 10">KG17-1</strain>
    </source>
</reference>
<dbReference type="PANTHER" id="PTHR33751:SF9">
    <property type="entry name" value="CYTOCHROME C4"/>
    <property type="match status" value="1"/>
</dbReference>
<dbReference type="InterPro" id="IPR050597">
    <property type="entry name" value="Cytochrome_c_Oxidase_Subunit"/>
</dbReference>
<dbReference type="SUPFAM" id="SSF46626">
    <property type="entry name" value="Cytochrome c"/>
    <property type="match status" value="3"/>
</dbReference>
<keyword evidence="4" id="KW-0249">Electron transport</keyword>
<feature type="domain" description="Cytochrome c" evidence="8">
    <location>
        <begin position="277"/>
        <end position="368"/>
    </location>
</feature>
<keyword evidence="7" id="KW-0472">Membrane</keyword>
<sequence>MTLRLTWRRIGIALAALVLGGLLFGWSGLFYVGATGGHWGVTNWFLHWVMQNSVRTYSLLVEEPPDLRDRALLARGAGHYATGCAPCHAAPGEPQNPVVSQSLPAPPDFSRRIDEWDSKEFFRIVQHGVRYSGMPAWPEPGRQDEVWSMVALLEALPSLSPEEYRRLAYGQEAAEFPAGGSAALARLSDPAAPVLADCARCHNRDGLGRDGDAFPIIAGQSETYLVETLRAFAEGRRHSGMMQPPAARAGDEALQAIARHYAAQPRAAAAAAPADAALIEQGERIAREGVVAQQVPACLSCHGDEALRRNLAFPRLDGQHAGYLQRQLEAWQSGVRGGGPRQELMRTVADRLTADQVKAVSAWFAAQGTRQEAASRP</sequence>
<keyword evidence="7" id="KW-0812">Transmembrane</keyword>
<feature type="domain" description="Cytochrome c" evidence="8">
    <location>
        <begin position="175"/>
        <end position="265"/>
    </location>
</feature>
<keyword evidence="2 6" id="KW-0349">Heme</keyword>
<dbReference type="EMBL" id="JALBUU010000004">
    <property type="protein sequence ID" value="MCI0752313.1"/>
    <property type="molecule type" value="Genomic_DNA"/>
</dbReference>
<evidence type="ECO:0000313" key="9">
    <source>
        <dbReference type="EMBL" id="MCI0752313.1"/>
    </source>
</evidence>
<keyword evidence="1" id="KW-0813">Transport</keyword>
<accession>A0ABS9VZ89</accession>
<dbReference type="InterPro" id="IPR036909">
    <property type="entry name" value="Cyt_c-like_dom_sf"/>
</dbReference>
<dbReference type="Gene3D" id="1.10.760.10">
    <property type="entry name" value="Cytochrome c-like domain"/>
    <property type="match status" value="3"/>
</dbReference>
<dbReference type="Pfam" id="PF13442">
    <property type="entry name" value="Cytochrome_CBB3"/>
    <property type="match status" value="1"/>
</dbReference>
<dbReference type="PANTHER" id="PTHR33751">
    <property type="entry name" value="CBB3-TYPE CYTOCHROME C OXIDASE SUBUNIT FIXP"/>
    <property type="match status" value="1"/>
</dbReference>
<protein>
    <submittedName>
        <fullName evidence="9">C-type cytochrome</fullName>
    </submittedName>
</protein>
<gene>
    <name evidence="9" type="ORF">MON41_00870</name>
</gene>
<proteinExistence type="predicted"/>